<dbReference type="EMBL" id="BAAANY010000009">
    <property type="protein sequence ID" value="GAA1678003.1"/>
    <property type="molecule type" value="Genomic_DNA"/>
</dbReference>
<protein>
    <recommendedName>
        <fullName evidence="7">NlpC/P60 domain-containing protein</fullName>
    </recommendedName>
</protein>
<feature type="compositionally biased region" description="Low complexity" evidence="5">
    <location>
        <begin position="205"/>
        <end position="231"/>
    </location>
</feature>
<proteinExistence type="inferred from homology"/>
<evidence type="ECO:0000256" key="4">
    <source>
        <dbReference type="ARBA" id="ARBA00022807"/>
    </source>
</evidence>
<dbReference type="InterPro" id="IPR038765">
    <property type="entry name" value="Papain-like_cys_pep_sf"/>
</dbReference>
<feature type="compositionally biased region" description="Polar residues" evidence="5">
    <location>
        <begin position="190"/>
        <end position="204"/>
    </location>
</feature>
<keyword evidence="3" id="KW-0378">Hydrolase</keyword>
<feature type="domain" description="NlpC/P60" evidence="7">
    <location>
        <begin position="278"/>
        <end position="395"/>
    </location>
</feature>
<dbReference type="SUPFAM" id="SSF54001">
    <property type="entry name" value="Cysteine proteinases"/>
    <property type="match status" value="1"/>
</dbReference>
<dbReference type="PROSITE" id="PS51935">
    <property type="entry name" value="NLPC_P60"/>
    <property type="match status" value="1"/>
</dbReference>
<feature type="transmembrane region" description="Helical" evidence="6">
    <location>
        <begin position="41"/>
        <end position="67"/>
    </location>
</feature>
<dbReference type="InterPro" id="IPR000064">
    <property type="entry name" value="NLP_P60_dom"/>
</dbReference>
<dbReference type="Pfam" id="PF00877">
    <property type="entry name" value="NLPC_P60"/>
    <property type="match status" value="1"/>
</dbReference>
<reference evidence="8 9" key="1">
    <citation type="journal article" date="2019" name="Int. J. Syst. Evol. Microbiol.">
        <title>The Global Catalogue of Microorganisms (GCM) 10K type strain sequencing project: providing services to taxonomists for standard genome sequencing and annotation.</title>
        <authorList>
            <consortium name="The Broad Institute Genomics Platform"/>
            <consortium name="The Broad Institute Genome Sequencing Center for Infectious Disease"/>
            <person name="Wu L."/>
            <person name="Ma J."/>
        </authorList>
    </citation>
    <scope>NUCLEOTIDE SEQUENCE [LARGE SCALE GENOMIC DNA]</scope>
    <source>
        <strain evidence="8 9">JCM 14718</strain>
    </source>
</reference>
<dbReference type="PANTHER" id="PTHR47053">
    <property type="entry name" value="MUREIN DD-ENDOPEPTIDASE MEPH-RELATED"/>
    <property type="match status" value="1"/>
</dbReference>
<organism evidence="8 9">
    <name type="scientific">Fodinicola feengrottensis</name>
    <dbReference type="NCBI Taxonomy" id="435914"/>
    <lineage>
        <taxon>Bacteria</taxon>
        <taxon>Bacillati</taxon>
        <taxon>Actinomycetota</taxon>
        <taxon>Actinomycetes</taxon>
        <taxon>Mycobacteriales</taxon>
        <taxon>Fodinicola</taxon>
    </lineage>
</organism>
<evidence type="ECO:0000256" key="3">
    <source>
        <dbReference type="ARBA" id="ARBA00022801"/>
    </source>
</evidence>
<evidence type="ECO:0000256" key="1">
    <source>
        <dbReference type="ARBA" id="ARBA00007074"/>
    </source>
</evidence>
<evidence type="ECO:0000313" key="9">
    <source>
        <dbReference type="Proteomes" id="UP001500618"/>
    </source>
</evidence>
<evidence type="ECO:0000259" key="7">
    <source>
        <dbReference type="PROSITE" id="PS51935"/>
    </source>
</evidence>
<keyword evidence="6" id="KW-0472">Membrane</keyword>
<dbReference type="PANTHER" id="PTHR47053:SF1">
    <property type="entry name" value="MUREIN DD-ENDOPEPTIDASE MEPH-RELATED"/>
    <property type="match status" value="1"/>
</dbReference>
<gene>
    <name evidence="8" type="ORF">GCM10009765_29140</name>
</gene>
<dbReference type="InterPro" id="IPR051202">
    <property type="entry name" value="Peptidase_C40"/>
</dbReference>
<comment type="caution">
    <text evidence="8">The sequence shown here is derived from an EMBL/GenBank/DDBJ whole genome shotgun (WGS) entry which is preliminary data.</text>
</comment>
<sequence length="395" mass="40521">MAGTPSLPNPTAHFVGVPEGTLLRTVRSHRRSLPRPLKNKWLTASLGVAAAGLMAVGVVAAPSVFAADQAKVMVWKYNTPSTTSPGSLVNLEGFIKTPEGQPIPNVTATLSRTEADGHYHALLSGTTNSQGVVTFQLYPGNSAYWILSYAGGTVSSGGGQPANPAPATTKAAPNKPAQNTPANPKPADSASPSTPAESSGTPSTDSGTNGNDANGNGSTSTNNGNGAAGDNQPAAYTQPVSNTKQVSNNADATPPAAPAGTSRTFASSVSPAVAVYVQDKGQMVVSTAAQYRGRPYQYGAAGPNSFDCSGFTKFIYAKFGKSLPHSATSQAGYGSSVSRSSMKPGDLMLFGRPGSYYHAAIYAGGGNMWDAPTSGQTVGSHRIWSNDYTVRRLVS</sequence>
<keyword evidence="6" id="KW-0812">Transmembrane</keyword>
<keyword evidence="9" id="KW-1185">Reference proteome</keyword>
<evidence type="ECO:0000256" key="6">
    <source>
        <dbReference type="SAM" id="Phobius"/>
    </source>
</evidence>
<feature type="compositionally biased region" description="Low complexity" evidence="5">
    <location>
        <begin position="161"/>
        <end position="177"/>
    </location>
</feature>
<feature type="region of interest" description="Disordered" evidence="5">
    <location>
        <begin position="156"/>
        <end position="237"/>
    </location>
</feature>
<feature type="region of interest" description="Disordered" evidence="5">
    <location>
        <begin position="244"/>
        <end position="263"/>
    </location>
</feature>
<keyword evidence="4" id="KW-0788">Thiol protease</keyword>
<dbReference type="Proteomes" id="UP001500618">
    <property type="component" value="Unassembled WGS sequence"/>
</dbReference>
<evidence type="ECO:0000256" key="5">
    <source>
        <dbReference type="SAM" id="MobiDB-lite"/>
    </source>
</evidence>
<accession>A0ABN2GX18</accession>
<keyword evidence="6" id="KW-1133">Transmembrane helix</keyword>
<dbReference type="Gene3D" id="3.90.1720.10">
    <property type="entry name" value="endopeptidase domain like (from Nostoc punctiforme)"/>
    <property type="match status" value="1"/>
</dbReference>
<evidence type="ECO:0000256" key="2">
    <source>
        <dbReference type="ARBA" id="ARBA00022670"/>
    </source>
</evidence>
<name>A0ABN2GX18_9ACTN</name>
<comment type="similarity">
    <text evidence="1">Belongs to the peptidase C40 family.</text>
</comment>
<keyword evidence="2" id="KW-0645">Protease</keyword>
<evidence type="ECO:0000313" key="8">
    <source>
        <dbReference type="EMBL" id="GAA1678003.1"/>
    </source>
</evidence>